<evidence type="ECO:0000313" key="17">
    <source>
        <dbReference type="EMBL" id="WGZ91556.1"/>
    </source>
</evidence>
<dbReference type="GO" id="GO:0005886">
    <property type="term" value="C:plasma membrane"/>
    <property type="evidence" value="ECO:0007669"/>
    <property type="project" value="UniProtKB-SubCell"/>
</dbReference>
<dbReference type="GO" id="GO:0045259">
    <property type="term" value="C:proton-transporting ATP synthase complex"/>
    <property type="evidence" value="ECO:0007669"/>
    <property type="project" value="UniProtKB-KW"/>
</dbReference>
<name>A0AA95HBA8_9GAMM</name>
<evidence type="ECO:0000256" key="13">
    <source>
        <dbReference type="HAMAP-Rule" id="MF_00530"/>
    </source>
</evidence>
<evidence type="ECO:0000259" key="16">
    <source>
        <dbReference type="Pfam" id="PF02823"/>
    </source>
</evidence>
<dbReference type="Proteomes" id="UP001300672">
    <property type="component" value="Chromosome"/>
</dbReference>
<dbReference type="InterPro" id="IPR020547">
    <property type="entry name" value="ATP_synth_F1_esu_C"/>
</dbReference>
<keyword evidence="9 13" id="KW-0139">CF(1)</keyword>
<evidence type="ECO:0000256" key="6">
    <source>
        <dbReference type="ARBA" id="ARBA00022448"/>
    </source>
</evidence>
<evidence type="ECO:0000256" key="7">
    <source>
        <dbReference type="ARBA" id="ARBA00023065"/>
    </source>
</evidence>
<comment type="similarity">
    <text evidence="3 13 14">Belongs to the ATPase epsilon chain family.</text>
</comment>
<proteinExistence type="inferred from homology"/>
<sequence>MATTMQLEVVSAERKLFSGTVQEVIAPGVLGDMGILPRHAQLLSRLRAGELRYKTEEGNFASLFVAGGFVEIQPHVVTVLADTGMHAEDLDETAAREAMQRAKDALEGKDPEDLDYEAIQAELEAAKAQIEMLHRIGRLRSGH</sequence>
<dbReference type="HAMAP" id="MF_00530">
    <property type="entry name" value="ATP_synth_epsil_bac"/>
    <property type="match status" value="1"/>
</dbReference>
<dbReference type="Pfam" id="PF00401">
    <property type="entry name" value="ATP-synt_DE"/>
    <property type="match status" value="1"/>
</dbReference>
<organism evidence="17">
    <name type="scientific">Candidatus Thiocaldithrix dubininis</name>
    <dbReference type="NCBI Taxonomy" id="3080823"/>
    <lineage>
        <taxon>Bacteria</taxon>
        <taxon>Pseudomonadati</taxon>
        <taxon>Pseudomonadota</taxon>
        <taxon>Gammaproteobacteria</taxon>
        <taxon>Thiotrichales</taxon>
        <taxon>Thiotrichaceae</taxon>
        <taxon>Candidatus Thiocaldithrix</taxon>
    </lineage>
</organism>
<dbReference type="InterPro" id="IPR036794">
    <property type="entry name" value="ATP_F1_dsu/esu_C_sf"/>
</dbReference>
<keyword evidence="6 13" id="KW-0813">Transport</keyword>
<accession>A0AA95HBA8</accession>
<dbReference type="InterPro" id="IPR020546">
    <property type="entry name" value="ATP_synth_F1_dsu/esu_N"/>
</dbReference>
<keyword evidence="10 13" id="KW-0066">ATP synthesis</keyword>
<dbReference type="PANTHER" id="PTHR13822:SF10">
    <property type="entry name" value="ATP SYNTHASE EPSILON CHAIN, CHLOROPLASTIC"/>
    <property type="match status" value="1"/>
</dbReference>
<gene>
    <name evidence="13" type="primary">atpC</name>
    <name evidence="17" type="ORF">QJT80_03560</name>
</gene>
<evidence type="ECO:0000256" key="8">
    <source>
        <dbReference type="ARBA" id="ARBA00023136"/>
    </source>
</evidence>
<evidence type="ECO:0000256" key="14">
    <source>
        <dbReference type="RuleBase" id="RU003656"/>
    </source>
</evidence>
<dbReference type="NCBIfam" id="TIGR01216">
    <property type="entry name" value="ATP_synt_epsi"/>
    <property type="match status" value="1"/>
</dbReference>
<evidence type="ECO:0000259" key="15">
    <source>
        <dbReference type="Pfam" id="PF00401"/>
    </source>
</evidence>
<reference evidence="17" key="1">
    <citation type="journal article" date="2023" name="Int. J. Mol. Sci.">
        <title>Metagenomics Revealed a New Genus 'Candidatus Thiocaldithrix dubininis' gen. nov., sp. nov. and a New Species 'Candidatus Thiothrix putei' sp. nov. in the Family Thiotrichaceae, Some Members of Which Have Traits of Both Na+- and H+-Motive Energetics.</title>
        <authorList>
            <person name="Ravin N.V."/>
            <person name="Muntyan M.S."/>
            <person name="Smolyakov D.D."/>
            <person name="Rudenko T.S."/>
            <person name="Beletsky A.V."/>
            <person name="Mardanov A.V."/>
            <person name="Grabovich M.Y."/>
        </authorList>
    </citation>
    <scope>NUCLEOTIDE SEQUENCE</scope>
    <source>
        <strain evidence="17">GKL-01</strain>
    </source>
</reference>
<evidence type="ECO:0000256" key="1">
    <source>
        <dbReference type="ARBA" id="ARBA00003543"/>
    </source>
</evidence>
<evidence type="ECO:0000256" key="10">
    <source>
        <dbReference type="ARBA" id="ARBA00023310"/>
    </source>
</evidence>
<keyword evidence="13" id="KW-1003">Cell membrane</keyword>
<evidence type="ECO:0000256" key="3">
    <source>
        <dbReference type="ARBA" id="ARBA00005712"/>
    </source>
</evidence>
<dbReference type="PANTHER" id="PTHR13822">
    <property type="entry name" value="ATP SYNTHASE DELTA/EPSILON CHAIN"/>
    <property type="match status" value="1"/>
</dbReference>
<keyword evidence="8 13" id="KW-0472">Membrane</keyword>
<dbReference type="SUPFAM" id="SSF46604">
    <property type="entry name" value="Epsilon subunit of F1F0-ATP synthase C-terminal domain"/>
    <property type="match status" value="1"/>
</dbReference>
<dbReference type="InterPro" id="IPR001469">
    <property type="entry name" value="ATP_synth_F1_dsu/esu"/>
</dbReference>
<evidence type="ECO:0000256" key="12">
    <source>
        <dbReference type="ARBA" id="ARBA00031795"/>
    </source>
</evidence>
<dbReference type="Gene3D" id="2.60.15.10">
    <property type="entry name" value="F0F1 ATP synthase delta/epsilon subunit, N-terminal"/>
    <property type="match status" value="1"/>
</dbReference>
<dbReference type="InterPro" id="IPR036771">
    <property type="entry name" value="ATPsynth_dsu/esu_N"/>
</dbReference>
<keyword evidence="7 13" id="KW-0406">Ion transport</keyword>
<dbReference type="GO" id="GO:0046933">
    <property type="term" value="F:proton-transporting ATP synthase activity, rotational mechanism"/>
    <property type="evidence" value="ECO:0007669"/>
    <property type="project" value="UniProtKB-UniRule"/>
</dbReference>
<evidence type="ECO:0000256" key="11">
    <source>
        <dbReference type="ARBA" id="ARBA00030215"/>
    </source>
</evidence>
<evidence type="ECO:0000256" key="2">
    <source>
        <dbReference type="ARBA" id="ARBA00004202"/>
    </source>
</evidence>
<reference evidence="17" key="2">
    <citation type="submission" date="2023-04" db="EMBL/GenBank/DDBJ databases">
        <authorList>
            <person name="Beletskiy A.V."/>
            <person name="Mardanov A.V."/>
            <person name="Ravin N.V."/>
        </authorList>
    </citation>
    <scope>NUCLEOTIDE SEQUENCE</scope>
    <source>
        <strain evidence="17">GKL-01</strain>
    </source>
</reference>
<dbReference type="AlphaFoldDB" id="A0AA95HBA8"/>
<evidence type="ECO:0000256" key="5">
    <source>
        <dbReference type="ARBA" id="ARBA00014480"/>
    </source>
</evidence>
<protein>
    <recommendedName>
        <fullName evidence="5 13">ATP synthase epsilon chain</fullName>
    </recommendedName>
    <alternativeName>
        <fullName evidence="12 13">ATP synthase F1 sector epsilon subunit</fullName>
    </alternativeName>
    <alternativeName>
        <fullName evidence="11 13">F-ATPase epsilon subunit</fullName>
    </alternativeName>
</protein>
<comment type="subunit">
    <text evidence="4 13 14">F-type ATPases have 2 components, CF(1) - the catalytic core - and CF(0) - the membrane proton channel. CF(1) has five subunits: alpha(3), beta(3), gamma(1), delta(1), epsilon(1). CF(0) has three main subunits: a, b and c.</text>
</comment>
<dbReference type="SUPFAM" id="SSF51344">
    <property type="entry name" value="Epsilon subunit of F1F0-ATP synthase N-terminal domain"/>
    <property type="match status" value="1"/>
</dbReference>
<keyword evidence="13" id="KW-0375">Hydrogen ion transport</keyword>
<dbReference type="KEGG" id="tdu:QJT80_03560"/>
<dbReference type="EMBL" id="CP124755">
    <property type="protein sequence ID" value="WGZ91556.1"/>
    <property type="molecule type" value="Genomic_DNA"/>
</dbReference>
<dbReference type="Pfam" id="PF02823">
    <property type="entry name" value="ATP-synt_DE_N"/>
    <property type="match status" value="1"/>
</dbReference>
<dbReference type="NCBIfam" id="NF001847">
    <property type="entry name" value="PRK00571.1-4"/>
    <property type="match status" value="1"/>
</dbReference>
<comment type="function">
    <text evidence="1 13">Produces ATP from ADP in the presence of a proton gradient across the membrane.</text>
</comment>
<dbReference type="GO" id="GO:0005524">
    <property type="term" value="F:ATP binding"/>
    <property type="evidence" value="ECO:0007669"/>
    <property type="project" value="UniProtKB-UniRule"/>
</dbReference>
<feature type="domain" description="ATP synthase F1 complex delta/epsilon subunit N-terminal" evidence="16">
    <location>
        <begin position="5"/>
        <end position="83"/>
    </location>
</feature>
<feature type="domain" description="ATP synthase epsilon subunit C-terminal" evidence="15">
    <location>
        <begin position="88"/>
        <end position="131"/>
    </location>
</feature>
<comment type="subcellular location">
    <subcellularLocation>
        <location evidence="2 13">Cell membrane</location>
        <topology evidence="2 13">Peripheral membrane protein</topology>
    </subcellularLocation>
</comment>
<evidence type="ECO:0000256" key="4">
    <source>
        <dbReference type="ARBA" id="ARBA00011648"/>
    </source>
</evidence>
<evidence type="ECO:0000256" key="9">
    <source>
        <dbReference type="ARBA" id="ARBA00023196"/>
    </source>
</evidence>
<dbReference type="CDD" id="cd12152">
    <property type="entry name" value="F1-ATPase_delta"/>
    <property type="match status" value="1"/>
</dbReference>